<feature type="signal peptide" evidence="2">
    <location>
        <begin position="1"/>
        <end position="22"/>
    </location>
</feature>
<name>A0ABN8IRJ2_9NEOP</name>
<feature type="non-terminal residue" evidence="3">
    <location>
        <position position="1"/>
    </location>
</feature>
<gene>
    <name evidence="3" type="ORF">IPOD504_LOCUS12990</name>
</gene>
<dbReference type="Proteomes" id="UP000837857">
    <property type="component" value="Chromosome 30"/>
</dbReference>
<reference evidence="3" key="1">
    <citation type="submission" date="2022-03" db="EMBL/GenBank/DDBJ databases">
        <authorList>
            <person name="Martin H S."/>
        </authorList>
    </citation>
    <scope>NUCLEOTIDE SEQUENCE</scope>
</reference>
<evidence type="ECO:0000313" key="3">
    <source>
        <dbReference type="EMBL" id="CAH2064993.1"/>
    </source>
</evidence>
<organism evidence="3 4">
    <name type="scientific">Iphiclides podalirius</name>
    <name type="common">scarce swallowtail</name>
    <dbReference type="NCBI Taxonomy" id="110791"/>
    <lineage>
        <taxon>Eukaryota</taxon>
        <taxon>Metazoa</taxon>
        <taxon>Ecdysozoa</taxon>
        <taxon>Arthropoda</taxon>
        <taxon>Hexapoda</taxon>
        <taxon>Insecta</taxon>
        <taxon>Pterygota</taxon>
        <taxon>Neoptera</taxon>
        <taxon>Endopterygota</taxon>
        <taxon>Lepidoptera</taxon>
        <taxon>Glossata</taxon>
        <taxon>Ditrysia</taxon>
        <taxon>Papilionoidea</taxon>
        <taxon>Papilionidae</taxon>
        <taxon>Papilioninae</taxon>
        <taxon>Iphiclides</taxon>
    </lineage>
</organism>
<evidence type="ECO:0000256" key="2">
    <source>
        <dbReference type="SAM" id="SignalP"/>
    </source>
</evidence>
<feature type="compositionally biased region" description="Basic and acidic residues" evidence="1">
    <location>
        <begin position="59"/>
        <end position="81"/>
    </location>
</feature>
<accession>A0ABN8IRJ2</accession>
<keyword evidence="2" id="KW-0732">Signal</keyword>
<keyword evidence="4" id="KW-1185">Reference proteome</keyword>
<sequence>MRLRIILLYLFVILLKNNRVDCSPRHSKHRHRLKIDWPEKRLDRQREESIGEAGQSAEGDPHLEKSEAQDRSEEEDSRGTVDLEEMIARAGSDDALLYDLDDVELRVNFE</sequence>
<evidence type="ECO:0000313" key="4">
    <source>
        <dbReference type="Proteomes" id="UP000837857"/>
    </source>
</evidence>
<feature type="chain" id="PRO_5046176962" evidence="2">
    <location>
        <begin position="23"/>
        <end position="110"/>
    </location>
</feature>
<dbReference type="EMBL" id="OW152842">
    <property type="protein sequence ID" value="CAH2064993.1"/>
    <property type="molecule type" value="Genomic_DNA"/>
</dbReference>
<feature type="region of interest" description="Disordered" evidence="1">
    <location>
        <begin position="44"/>
        <end position="84"/>
    </location>
</feature>
<evidence type="ECO:0000256" key="1">
    <source>
        <dbReference type="SAM" id="MobiDB-lite"/>
    </source>
</evidence>
<protein>
    <submittedName>
        <fullName evidence="3">Uncharacterized protein</fullName>
    </submittedName>
</protein>
<proteinExistence type="predicted"/>